<evidence type="ECO:0000313" key="1">
    <source>
        <dbReference type="EMBL" id="MPM58404.1"/>
    </source>
</evidence>
<sequence length="153" mass="17335">MQLLPERLLGRLQLRPATGARVGGEDRRAGESEEVVTLEGLRDVGVHVAELRPVTLVEDDDNMLARDGVTLVRLDERRQLLDRRDDDSRARIFQLLLQHPSGRVGVRRAFLKSVVLTHGLVVEVLAVDHEQDFVHGRQLGRQLRRLEACERLA</sequence>
<protein>
    <submittedName>
        <fullName evidence="1">Uncharacterized protein</fullName>
    </submittedName>
</protein>
<dbReference type="EMBL" id="VSSQ01016746">
    <property type="protein sequence ID" value="MPM58404.1"/>
    <property type="molecule type" value="Genomic_DNA"/>
</dbReference>
<gene>
    <name evidence="1" type="ORF">SDC9_105235</name>
</gene>
<accession>A0A645B9Q8</accession>
<dbReference type="AlphaFoldDB" id="A0A645B9Q8"/>
<name>A0A645B9Q8_9ZZZZ</name>
<comment type="caution">
    <text evidence="1">The sequence shown here is derived from an EMBL/GenBank/DDBJ whole genome shotgun (WGS) entry which is preliminary data.</text>
</comment>
<proteinExistence type="predicted"/>
<organism evidence="1">
    <name type="scientific">bioreactor metagenome</name>
    <dbReference type="NCBI Taxonomy" id="1076179"/>
    <lineage>
        <taxon>unclassified sequences</taxon>
        <taxon>metagenomes</taxon>
        <taxon>ecological metagenomes</taxon>
    </lineage>
</organism>
<reference evidence="1" key="1">
    <citation type="submission" date="2019-08" db="EMBL/GenBank/DDBJ databases">
        <authorList>
            <person name="Kucharzyk K."/>
            <person name="Murdoch R.W."/>
            <person name="Higgins S."/>
            <person name="Loffler F."/>
        </authorList>
    </citation>
    <scope>NUCLEOTIDE SEQUENCE</scope>
</reference>